<protein>
    <recommendedName>
        <fullName evidence="5">GHMP kinase N-terminal domain-containing protein</fullName>
    </recommendedName>
</protein>
<evidence type="ECO:0000256" key="3">
    <source>
        <dbReference type="ARBA" id="ARBA00022777"/>
    </source>
</evidence>
<dbReference type="Proteomes" id="UP000663845">
    <property type="component" value="Unassembled WGS sequence"/>
</dbReference>
<evidence type="ECO:0000313" key="6">
    <source>
        <dbReference type="EMBL" id="CAF1287098.1"/>
    </source>
</evidence>
<dbReference type="PANTHER" id="PTHR43527">
    <property type="entry name" value="4-DIPHOSPHOCYTIDYL-2-C-METHYL-D-ERYTHRITOL KINASE, CHLOROPLASTIC"/>
    <property type="match status" value="1"/>
</dbReference>
<keyword evidence="4" id="KW-0067">ATP-binding</keyword>
<evidence type="ECO:0000259" key="5">
    <source>
        <dbReference type="Pfam" id="PF00288"/>
    </source>
</evidence>
<dbReference type="SUPFAM" id="SSF54211">
    <property type="entry name" value="Ribosomal protein S5 domain 2-like"/>
    <property type="match status" value="1"/>
</dbReference>
<comment type="caution">
    <text evidence="6">The sequence shown here is derived from an EMBL/GenBank/DDBJ whole genome shotgun (WGS) entry which is preliminary data.</text>
</comment>
<dbReference type="Pfam" id="PF00288">
    <property type="entry name" value="GHMP_kinases_N"/>
    <property type="match status" value="1"/>
</dbReference>
<gene>
    <name evidence="6" type="ORF">JYZ213_LOCUS31561</name>
    <name evidence="7" type="ORF">OXD698_LOCUS21913</name>
</gene>
<feature type="domain" description="GHMP kinase N-terminal" evidence="5">
    <location>
        <begin position="84"/>
        <end position="151"/>
    </location>
</feature>
<dbReference type="InterPro" id="IPR006204">
    <property type="entry name" value="GHMP_kinase_N_dom"/>
</dbReference>
<dbReference type="GO" id="GO:0050515">
    <property type="term" value="F:4-(cytidine 5'-diphospho)-2-C-methyl-D-erythritol kinase activity"/>
    <property type="evidence" value="ECO:0007669"/>
    <property type="project" value="TreeGrafter"/>
</dbReference>
<keyword evidence="3" id="KW-0418">Kinase</keyword>
<dbReference type="EMBL" id="CAJNOG010000536">
    <property type="protein sequence ID" value="CAF1287098.1"/>
    <property type="molecule type" value="Genomic_DNA"/>
</dbReference>
<name>A0A815CGF7_9BILA</name>
<dbReference type="EMBL" id="CAJOAZ010001832">
    <property type="protein sequence ID" value="CAF3862816.1"/>
    <property type="molecule type" value="Genomic_DNA"/>
</dbReference>
<dbReference type="InterPro" id="IPR020568">
    <property type="entry name" value="Ribosomal_Su5_D2-typ_SF"/>
</dbReference>
<accession>A0A815CGF7</accession>
<dbReference type="Gene3D" id="3.30.230.10">
    <property type="match status" value="1"/>
</dbReference>
<dbReference type="PANTHER" id="PTHR43527:SF2">
    <property type="entry name" value="4-DIPHOSPHOCYTIDYL-2-C-METHYL-D-ERYTHRITOL KINASE, CHLOROPLASTIC"/>
    <property type="match status" value="1"/>
</dbReference>
<dbReference type="AlphaFoldDB" id="A0A815CGF7"/>
<evidence type="ECO:0000313" key="8">
    <source>
        <dbReference type="Proteomes" id="UP000663845"/>
    </source>
</evidence>
<proteinExistence type="predicted"/>
<evidence type="ECO:0000256" key="2">
    <source>
        <dbReference type="ARBA" id="ARBA00022741"/>
    </source>
</evidence>
<sequence>MIRAAHVVLDCFFTSYHRRLLKRTKTNTISNCAMFLYAPCKSNLTLDVFDKKERTDDYHNLDSLVVLFGEPVDELRIYIKPVIAYRAASAYLAHIDKPFLIKIDLYKRIPAEAGLGGGSSDAAAVLCALNTYFNQAIDRTILMTIAAHLGSDCICSAPYQTYDKQCVVCKCNSTKGLECRENSGSKTCQCLSDN</sequence>
<evidence type="ECO:0000256" key="4">
    <source>
        <dbReference type="ARBA" id="ARBA00022840"/>
    </source>
</evidence>
<keyword evidence="2" id="KW-0547">Nucleotide-binding</keyword>
<organism evidence="6 8">
    <name type="scientific">Adineta steineri</name>
    <dbReference type="NCBI Taxonomy" id="433720"/>
    <lineage>
        <taxon>Eukaryota</taxon>
        <taxon>Metazoa</taxon>
        <taxon>Spiralia</taxon>
        <taxon>Gnathifera</taxon>
        <taxon>Rotifera</taxon>
        <taxon>Eurotatoria</taxon>
        <taxon>Bdelloidea</taxon>
        <taxon>Adinetida</taxon>
        <taxon>Adinetidae</taxon>
        <taxon>Adineta</taxon>
    </lineage>
</organism>
<evidence type="ECO:0000313" key="7">
    <source>
        <dbReference type="EMBL" id="CAF3862816.1"/>
    </source>
</evidence>
<dbReference type="Proteomes" id="UP000663844">
    <property type="component" value="Unassembled WGS sequence"/>
</dbReference>
<reference evidence="6" key="1">
    <citation type="submission" date="2021-02" db="EMBL/GenBank/DDBJ databases">
        <authorList>
            <person name="Nowell W R."/>
        </authorList>
    </citation>
    <scope>NUCLEOTIDE SEQUENCE</scope>
</reference>
<dbReference type="InterPro" id="IPR014721">
    <property type="entry name" value="Ribsml_uS5_D2-typ_fold_subgr"/>
</dbReference>
<keyword evidence="1" id="KW-0808">Transferase</keyword>
<evidence type="ECO:0000256" key="1">
    <source>
        <dbReference type="ARBA" id="ARBA00022679"/>
    </source>
</evidence>
<dbReference type="GO" id="GO:0005524">
    <property type="term" value="F:ATP binding"/>
    <property type="evidence" value="ECO:0007669"/>
    <property type="project" value="UniProtKB-KW"/>
</dbReference>